<keyword evidence="2" id="KW-1185">Reference proteome</keyword>
<sequence>MYVATVVFAIVTALIVYMSLRVIGIGEAQLEVIKSYQLAYKPQYTKVYTHRDIVEMMANSCKIPYIFLDSSDVGDYHAYDFKSQCSKKKDELLVIQHMNGQIQLQDTANEFLGTEDFDCYYQKMGDEGTLTELTMFTNYTIPFARFEVICKNYDNIIYRKPFQNLALIIGDEEEPWENNTCSITTLHIPRMSYKIFSRTFTESNTFMKRNFLFFKLLFSGEQLGMETEDQANFKLRRFATENGYRVYENSDFAEYFDFLKENYKENVTDWEVEGCFEDGTSKYRRFLFSVELVKNRKQTGSDLE</sequence>
<dbReference type="OrthoDB" id="5822379at2759"/>
<name>A0A9P1N9S8_9PELO</name>
<dbReference type="AlphaFoldDB" id="A0A9P1N9S8"/>
<dbReference type="EMBL" id="CANHGI010000005">
    <property type="protein sequence ID" value="CAI5453057.1"/>
    <property type="molecule type" value="Genomic_DNA"/>
</dbReference>
<accession>A0A9P1N9S8</accession>
<comment type="caution">
    <text evidence="1">The sequence shown here is derived from an EMBL/GenBank/DDBJ whole genome shotgun (WGS) entry which is preliminary data.</text>
</comment>
<evidence type="ECO:0000313" key="2">
    <source>
        <dbReference type="Proteomes" id="UP001152747"/>
    </source>
</evidence>
<dbReference type="Proteomes" id="UP001152747">
    <property type="component" value="Unassembled WGS sequence"/>
</dbReference>
<reference evidence="1" key="1">
    <citation type="submission" date="2022-11" db="EMBL/GenBank/DDBJ databases">
        <authorList>
            <person name="Kikuchi T."/>
        </authorList>
    </citation>
    <scope>NUCLEOTIDE SEQUENCE</scope>
    <source>
        <strain evidence="1">PS1010</strain>
    </source>
</reference>
<gene>
    <name evidence="1" type="ORF">CAMP_LOCUS15694</name>
</gene>
<organism evidence="1 2">
    <name type="scientific">Caenorhabditis angaria</name>
    <dbReference type="NCBI Taxonomy" id="860376"/>
    <lineage>
        <taxon>Eukaryota</taxon>
        <taxon>Metazoa</taxon>
        <taxon>Ecdysozoa</taxon>
        <taxon>Nematoda</taxon>
        <taxon>Chromadorea</taxon>
        <taxon>Rhabditida</taxon>
        <taxon>Rhabditina</taxon>
        <taxon>Rhabditomorpha</taxon>
        <taxon>Rhabditoidea</taxon>
        <taxon>Rhabditidae</taxon>
        <taxon>Peloderinae</taxon>
        <taxon>Caenorhabditis</taxon>
    </lineage>
</organism>
<protein>
    <submittedName>
        <fullName evidence="1">Uncharacterized protein</fullName>
    </submittedName>
</protein>
<evidence type="ECO:0000313" key="1">
    <source>
        <dbReference type="EMBL" id="CAI5453057.1"/>
    </source>
</evidence>
<proteinExistence type="predicted"/>